<sequence>MVNAQEYVEKNFDKSVSTIVAIGKDLEGDIDLSEYPNLTVVDFGCNLALTSLKLAPLTKITYISTFGTGIIDFSFYSSTPDIRHCCLNNVGNTDQNNPLLAQVIRDTCRAGLKAKSELQELAQLILSKQPYDFLKLKQEMIKFKSQELPKISNKLSEQKKDEIAEHFTHQITSSFGTTRNDQVKEAAKTYINKLDNFEGIDTQCATLFDDSLKNAFQTVTTNAYNKGQEYWAEFWGHYLCRRVYQEKLALKNINQEKITQLQTKIQQLQQQIQQLQM</sequence>
<evidence type="ECO:0000313" key="1">
    <source>
        <dbReference type="EMBL" id="CAG8626507.1"/>
    </source>
</evidence>
<keyword evidence="2" id="KW-1185">Reference proteome</keyword>
<dbReference type="OrthoDB" id="2395564at2759"/>
<name>A0A9N9D8D7_9GLOM</name>
<reference evidence="1" key="1">
    <citation type="submission" date="2021-06" db="EMBL/GenBank/DDBJ databases">
        <authorList>
            <person name="Kallberg Y."/>
            <person name="Tangrot J."/>
            <person name="Rosling A."/>
        </authorList>
    </citation>
    <scope>NUCLEOTIDE SEQUENCE</scope>
    <source>
        <strain evidence="1">FL966</strain>
    </source>
</reference>
<organism evidence="1 2">
    <name type="scientific">Cetraspora pellucida</name>
    <dbReference type="NCBI Taxonomy" id="1433469"/>
    <lineage>
        <taxon>Eukaryota</taxon>
        <taxon>Fungi</taxon>
        <taxon>Fungi incertae sedis</taxon>
        <taxon>Mucoromycota</taxon>
        <taxon>Glomeromycotina</taxon>
        <taxon>Glomeromycetes</taxon>
        <taxon>Diversisporales</taxon>
        <taxon>Gigasporaceae</taxon>
        <taxon>Cetraspora</taxon>
    </lineage>
</organism>
<gene>
    <name evidence="1" type="ORF">CPELLU_LOCUS8183</name>
</gene>
<proteinExistence type="predicted"/>
<evidence type="ECO:0000313" key="2">
    <source>
        <dbReference type="Proteomes" id="UP000789759"/>
    </source>
</evidence>
<dbReference type="Proteomes" id="UP000789759">
    <property type="component" value="Unassembled WGS sequence"/>
</dbReference>
<comment type="caution">
    <text evidence="1">The sequence shown here is derived from an EMBL/GenBank/DDBJ whole genome shotgun (WGS) entry which is preliminary data.</text>
</comment>
<accession>A0A9N9D8D7</accession>
<protein>
    <submittedName>
        <fullName evidence="1">7993_t:CDS:1</fullName>
    </submittedName>
</protein>
<dbReference type="EMBL" id="CAJVQA010005710">
    <property type="protein sequence ID" value="CAG8626507.1"/>
    <property type="molecule type" value="Genomic_DNA"/>
</dbReference>
<dbReference type="AlphaFoldDB" id="A0A9N9D8D7"/>